<dbReference type="Gene3D" id="1.20.1560.10">
    <property type="entry name" value="ABC transporter type 1, transmembrane domain"/>
    <property type="match status" value="1"/>
</dbReference>
<dbReference type="Proteomes" id="UP000737018">
    <property type="component" value="Unassembled WGS sequence"/>
</dbReference>
<evidence type="ECO:0000313" key="9">
    <source>
        <dbReference type="Proteomes" id="UP000737018"/>
    </source>
</evidence>
<dbReference type="GO" id="GO:0005524">
    <property type="term" value="F:ATP binding"/>
    <property type="evidence" value="ECO:0007669"/>
    <property type="project" value="InterPro"/>
</dbReference>
<dbReference type="Pfam" id="PF06472">
    <property type="entry name" value="ABC_membrane_2"/>
    <property type="match status" value="1"/>
</dbReference>
<name>A0A8J4Q3R8_9ROSI</name>
<reference evidence="8" key="1">
    <citation type="submission" date="2020-03" db="EMBL/GenBank/DDBJ databases">
        <title>Castanea mollissima Vanexum genome sequencing.</title>
        <authorList>
            <person name="Staton M."/>
        </authorList>
    </citation>
    <scope>NUCLEOTIDE SEQUENCE</scope>
    <source>
        <tissue evidence="8">Leaf</tissue>
    </source>
</reference>
<evidence type="ECO:0000256" key="5">
    <source>
        <dbReference type="SAM" id="MobiDB-lite"/>
    </source>
</evidence>
<dbReference type="PANTHER" id="PTHR11384:SF59">
    <property type="entry name" value="LYSOSOMAL COBALAMIN TRANSPORTER ABCD4"/>
    <property type="match status" value="1"/>
</dbReference>
<dbReference type="GO" id="GO:0016020">
    <property type="term" value="C:membrane"/>
    <property type="evidence" value="ECO:0007669"/>
    <property type="project" value="InterPro"/>
</dbReference>
<feature type="transmembrane region" description="Helical" evidence="6">
    <location>
        <begin position="226"/>
        <end position="249"/>
    </location>
</feature>
<gene>
    <name evidence="8" type="ORF">CMV_030171</name>
</gene>
<keyword evidence="9" id="KW-1185">Reference proteome</keyword>
<keyword evidence="1" id="KW-0813">Transport</keyword>
<feature type="domain" description="ABC transmembrane type-1" evidence="7">
    <location>
        <begin position="86"/>
        <end position="369"/>
    </location>
</feature>
<proteinExistence type="predicted"/>
<keyword evidence="3 6" id="KW-1133">Transmembrane helix</keyword>
<dbReference type="InterPro" id="IPR050835">
    <property type="entry name" value="ABC_transporter_sub-D"/>
</dbReference>
<evidence type="ECO:0000256" key="6">
    <source>
        <dbReference type="SAM" id="Phobius"/>
    </source>
</evidence>
<dbReference type="EMBL" id="JRKL02013017">
    <property type="protein sequence ID" value="KAF3943250.1"/>
    <property type="molecule type" value="Genomic_DNA"/>
</dbReference>
<organism evidence="8 9">
    <name type="scientific">Castanea mollissima</name>
    <name type="common">Chinese chestnut</name>
    <dbReference type="NCBI Taxonomy" id="60419"/>
    <lineage>
        <taxon>Eukaryota</taxon>
        <taxon>Viridiplantae</taxon>
        <taxon>Streptophyta</taxon>
        <taxon>Embryophyta</taxon>
        <taxon>Tracheophyta</taxon>
        <taxon>Spermatophyta</taxon>
        <taxon>Magnoliopsida</taxon>
        <taxon>eudicotyledons</taxon>
        <taxon>Gunneridae</taxon>
        <taxon>Pentapetalae</taxon>
        <taxon>rosids</taxon>
        <taxon>fabids</taxon>
        <taxon>Fagales</taxon>
        <taxon>Fagaceae</taxon>
        <taxon>Castanea</taxon>
    </lineage>
</organism>
<feature type="region of interest" description="Disordered" evidence="5">
    <location>
        <begin position="1"/>
        <end position="55"/>
    </location>
</feature>
<dbReference type="SUPFAM" id="SSF90123">
    <property type="entry name" value="ABC transporter transmembrane region"/>
    <property type="match status" value="1"/>
</dbReference>
<sequence>MSSVTNVRSRPRSRRRTSFAPRSSSSNDSSSTSTPESNEKEEVDNNNNNSNRKGPDLKTLARRFWKVAAPYWYCEEDKVQARWQLAAVFALTLGTTGISVGFNFLGRDFYNALANKDQEEFTKQLLYYLGAFAGGIPVFVLRDYARETLALRWRSWMTRYYMERYLKNQTFYKIQSQSIIDNPDQRIVDDLSSFTGTALSFSLTLFNAAVDLISFSNILYGIYPPLFIVLLVYSIGGTALSVFLGKGLVTLNFLQEKKEADFRYGLVRVRENAESIAFYGGEDNEMQLLLQRFRSAFENLTQLLISSRNLEFFTNGYRYLIQILPAAVVAPMYFSGKIEFGVINQSVSAFNHILGDFSLIVYQFQAISAFSAVIDRLGEFDDILDSSSSKSLSDPSEEICLVYNSVRSSPVLESNGSMPKDKV</sequence>
<evidence type="ECO:0000256" key="3">
    <source>
        <dbReference type="ARBA" id="ARBA00022989"/>
    </source>
</evidence>
<dbReference type="PROSITE" id="PS50929">
    <property type="entry name" value="ABC_TM1F"/>
    <property type="match status" value="1"/>
</dbReference>
<evidence type="ECO:0000256" key="2">
    <source>
        <dbReference type="ARBA" id="ARBA00022692"/>
    </source>
</evidence>
<evidence type="ECO:0000259" key="7">
    <source>
        <dbReference type="PROSITE" id="PS50929"/>
    </source>
</evidence>
<evidence type="ECO:0000256" key="1">
    <source>
        <dbReference type="ARBA" id="ARBA00022448"/>
    </source>
</evidence>
<dbReference type="InterPro" id="IPR036640">
    <property type="entry name" value="ABC1_TM_sf"/>
</dbReference>
<dbReference type="AlphaFoldDB" id="A0A8J4Q3R8"/>
<feature type="transmembrane region" description="Helical" evidence="6">
    <location>
        <begin position="125"/>
        <end position="145"/>
    </location>
</feature>
<comment type="caution">
    <text evidence="8">The sequence shown here is derived from an EMBL/GenBank/DDBJ whole genome shotgun (WGS) entry which is preliminary data.</text>
</comment>
<feature type="compositionally biased region" description="Low complexity" evidence="5">
    <location>
        <begin position="18"/>
        <end position="36"/>
    </location>
</feature>
<keyword evidence="2 6" id="KW-0812">Transmembrane</keyword>
<dbReference type="GO" id="GO:0140359">
    <property type="term" value="F:ABC-type transporter activity"/>
    <property type="evidence" value="ECO:0007669"/>
    <property type="project" value="InterPro"/>
</dbReference>
<evidence type="ECO:0000313" key="8">
    <source>
        <dbReference type="EMBL" id="KAF3943250.1"/>
    </source>
</evidence>
<accession>A0A8J4Q3R8</accession>
<dbReference type="InterPro" id="IPR011527">
    <property type="entry name" value="ABC1_TM_dom"/>
</dbReference>
<feature type="transmembrane region" description="Helical" evidence="6">
    <location>
        <begin position="85"/>
        <end position="105"/>
    </location>
</feature>
<protein>
    <recommendedName>
        <fullName evidence="7">ABC transmembrane type-1 domain-containing protein</fullName>
    </recommendedName>
</protein>
<evidence type="ECO:0000256" key="4">
    <source>
        <dbReference type="ARBA" id="ARBA00023136"/>
    </source>
</evidence>
<dbReference type="OrthoDB" id="422637at2759"/>
<feature type="transmembrane region" description="Helical" evidence="6">
    <location>
        <begin position="198"/>
        <end position="220"/>
    </location>
</feature>
<keyword evidence="4 6" id="KW-0472">Membrane</keyword>
<dbReference type="PANTHER" id="PTHR11384">
    <property type="entry name" value="ATP-BINDING CASSETTE, SUB-FAMILY D MEMBER"/>
    <property type="match status" value="1"/>
</dbReference>